<evidence type="ECO:0000256" key="1">
    <source>
        <dbReference type="SAM" id="Phobius"/>
    </source>
</evidence>
<keyword evidence="1" id="KW-1133">Transmembrane helix</keyword>
<sequence>MRKPYVVLVVFTAITHFAYLIYVPSGGFLALRWPRTVWLHVPTVLWGIGVVALPLPCPLTALEQWARAHAEMNPLPTTGFIDRYVAGIFYPAHRTRLAQACAFIAAGISWIALAKQLRRKAIRRAYQS</sequence>
<keyword evidence="1" id="KW-0812">Transmembrane</keyword>
<keyword evidence="3" id="KW-1185">Reference proteome</keyword>
<protein>
    <recommendedName>
        <fullName evidence="4">DUF2784 domain-containing protein</fullName>
    </recommendedName>
</protein>
<dbReference type="EMBL" id="UPHP01000024">
    <property type="protein sequence ID" value="VBA35617.1"/>
    <property type="molecule type" value="Genomic_DNA"/>
</dbReference>
<dbReference type="RefSeq" id="WP_122441422.1">
    <property type="nucleotide sequence ID" value="NZ_UPHP01000024.1"/>
</dbReference>
<dbReference type="InterPro" id="IPR021218">
    <property type="entry name" value="DUF2784"/>
</dbReference>
<feature type="transmembrane region" description="Helical" evidence="1">
    <location>
        <begin position="6"/>
        <end position="25"/>
    </location>
</feature>
<organism evidence="2 3">
    <name type="scientific">Mycobacterium attenuatum</name>
    <dbReference type="NCBI Taxonomy" id="2341086"/>
    <lineage>
        <taxon>Bacteria</taxon>
        <taxon>Bacillati</taxon>
        <taxon>Actinomycetota</taxon>
        <taxon>Actinomycetes</taxon>
        <taxon>Mycobacteriales</taxon>
        <taxon>Mycobacteriaceae</taxon>
        <taxon>Mycobacterium</taxon>
    </lineage>
</organism>
<proteinExistence type="predicted"/>
<dbReference type="OrthoDB" id="370375at2"/>
<feature type="transmembrane region" description="Helical" evidence="1">
    <location>
        <begin position="97"/>
        <end position="114"/>
    </location>
</feature>
<dbReference type="Proteomes" id="UP000273307">
    <property type="component" value="Unassembled WGS sequence"/>
</dbReference>
<dbReference type="AlphaFoldDB" id="A0A498PSC0"/>
<reference evidence="2 3" key="1">
    <citation type="submission" date="2018-09" db="EMBL/GenBank/DDBJ databases">
        <authorList>
            <person name="Tagini F."/>
        </authorList>
    </citation>
    <scope>NUCLEOTIDE SEQUENCE [LARGE SCALE GENOMIC DNA]</scope>
    <source>
        <strain evidence="2 3">MK136</strain>
    </source>
</reference>
<evidence type="ECO:0008006" key="4">
    <source>
        <dbReference type="Google" id="ProtNLM"/>
    </source>
</evidence>
<name>A0A498PSC0_9MYCO</name>
<dbReference type="Pfam" id="PF10861">
    <property type="entry name" value="DUF2784"/>
    <property type="match status" value="1"/>
</dbReference>
<evidence type="ECO:0000313" key="2">
    <source>
        <dbReference type="EMBL" id="VBA35617.1"/>
    </source>
</evidence>
<gene>
    <name evidence="2" type="ORF">LAUMK136_01100</name>
</gene>
<keyword evidence="1" id="KW-0472">Membrane</keyword>
<accession>A0A498PSC0</accession>
<evidence type="ECO:0000313" key="3">
    <source>
        <dbReference type="Proteomes" id="UP000273307"/>
    </source>
</evidence>